<accession>A0A1V4SYG3</accession>
<dbReference type="Proteomes" id="UP000191448">
    <property type="component" value="Unassembled WGS sequence"/>
</dbReference>
<evidence type="ECO:0000256" key="2">
    <source>
        <dbReference type="ARBA" id="ARBA00023186"/>
    </source>
</evidence>
<keyword evidence="3" id="KW-0996">Nickel insertion</keyword>
<sequence>MKSIDTKHENKENYDAYIDLVLAKSGNKTITTTRAYDGVMRVSPTLHLDREEISTYFLIQIGGGYVEGEKFLNNIEVKENARAIVTTQASAKIYKCENKLETYQKTNIKLDKNSILEFVTDPVILYKDAKYKQENNIYMDETSTFIYTDGITSGWSPDGQDFKYDRAKLQTNLYYNGELVLLDNLVMEPAKYDISHIGYLEGYLNFGTLLVVDKKIDKKFIEEMRKELENVDLDVNFGVSSLEVNGFILRVIGNMTQDIEKVISICHDYVRKELFNSIPLVIRKY</sequence>
<dbReference type="InterPro" id="IPR002669">
    <property type="entry name" value="UreD"/>
</dbReference>
<comment type="subunit">
    <text evidence="3">UreD, UreF and UreG form a complex that acts as a GTP-hydrolysis-dependent molecular chaperone, activating the urease apoprotein by helping to assemble the nickel containing metallocenter of UreC. The UreE protein probably delivers the nickel.</text>
</comment>
<evidence type="ECO:0000313" key="4">
    <source>
        <dbReference type="EMBL" id="OPX50092.1"/>
    </source>
</evidence>
<evidence type="ECO:0000313" key="5">
    <source>
        <dbReference type="Proteomes" id="UP000191448"/>
    </source>
</evidence>
<evidence type="ECO:0000256" key="3">
    <source>
        <dbReference type="HAMAP-Rule" id="MF_01384"/>
    </source>
</evidence>
<gene>
    <name evidence="4" type="primary">ureD1_1</name>
    <name evidence="3" type="synonym">ureD</name>
    <name evidence="4" type="ORF">CLTHE_03040</name>
</gene>
<dbReference type="RefSeq" id="WP_080021687.1">
    <property type="nucleotide sequence ID" value="NZ_LTAY01000019.1"/>
</dbReference>
<dbReference type="AlphaFoldDB" id="A0A1V4SYG3"/>
<organism evidence="4 5">
    <name type="scientific">Clostridium thermobutyricum DSM 4928</name>
    <dbReference type="NCBI Taxonomy" id="1121339"/>
    <lineage>
        <taxon>Bacteria</taxon>
        <taxon>Bacillati</taxon>
        <taxon>Bacillota</taxon>
        <taxon>Clostridia</taxon>
        <taxon>Eubacteriales</taxon>
        <taxon>Clostridiaceae</taxon>
        <taxon>Clostridium</taxon>
    </lineage>
</organism>
<name>A0A1V4SYG3_9CLOT</name>
<keyword evidence="2 3" id="KW-0143">Chaperone</keyword>
<protein>
    <recommendedName>
        <fullName evidence="3">Urease accessory protein UreD</fullName>
    </recommendedName>
</protein>
<dbReference type="GO" id="GO:0005737">
    <property type="term" value="C:cytoplasm"/>
    <property type="evidence" value="ECO:0007669"/>
    <property type="project" value="UniProtKB-SubCell"/>
</dbReference>
<dbReference type="PANTHER" id="PTHR33643:SF1">
    <property type="entry name" value="UREASE ACCESSORY PROTEIN D"/>
    <property type="match status" value="1"/>
</dbReference>
<comment type="subcellular location">
    <subcellularLocation>
        <location evidence="3">Cytoplasm</location>
    </subcellularLocation>
</comment>
<comment type="function">
    <text evidence="3">Required for maturation of urease via the functional incorporation of the urease nickel metallocenter.</text>
</comment>
<comment type="caution">
    <text evidence="4">The sequence shown here is derived from an EMBL/GenBank/DDBJ whole genome shotgun (WGS) entry which is preliminary data.</text>
</comment>
<dbReference type="HAMAP" id="MF_01384">
    <property type="entry name" value="UreD"/>
    <property type="match status" value="1"/>
</dbReference>
<dbReference type="PANTHER" id="PTHR33643">
    <property type="entry name" value="UREASE ACCESSORY PROTEIN D"/>
    <property type="match status" value="1"/>
</dbReference>
<reference evidence="4 5" key="1">
    <citation type="submission" date="2016-02" db="EMBL/GenBank/DDBJ databases">
        <title>Genome sequence of Clostridium thermobutyricum DSM 4928.</title>
        <authorList>
            <person name="Poehlein A."/>
            <person name="Daniel R."/>
        </authorList>
    </citation>
    <scope>NUCLEOTIDE SEQUENCE [LARGE SCALE GENOMIC DNA]</scope>
    <source>
        <strain evidence="4 5">DSM 4928</strain>
    </source>
</reference>
<comment type="similarity">
    <text evidence="1 3">Belongs to the UreD family.</text>
</comment>
<proteinExistence type="inferred from homology"/>
<dbReference type="OrthoDB" id="9807968at2"/>
<evidence type="ECO:0000256" key="1">
    <source>
        <dbReference type="ARBA" id="ARBA00007177"/>
    </source>
</evidence>
<keyword evidence="3" id="KW-0963">Cytoplasm</keyword>
<dbReference type="EMBL" id="LTAY01000019">
    <property type="protein sequence ID" value="OPX50092.1"/>
    <property type="molecule type" value="Genomic_DNA"/>
</dbReference>
<dbReference type="Pfam" id="PF01774">
    <property type="entry name" value="UreD"/>
    <property type="match status" value="1"/>
</dbReference>
<dbReference type="GO" id="GO:0016151">
    <property type="term" value="F:nickel cation binding"/>
    <property type="evidence" value="ECO:0007669"/>
    <property type="project" value="UniProtKB-UniRule"/>
</dbReference>